<evidence type="ECO:0000259" key="1">
    <source>
        <dbReference type="Pfam" id="PF21307"/>
    </source>
</evidence>
<evidence type="ECO:0000259" key="2">
    <source>
        <dbReference type="Pfam" id="PF22124"/>
    </source>
</evidence>
<dbReference type="EMBL" id="JAJSPL020000007">
    <property type="protein sequence ID" value="KAK7745857.1"/>
    <property type="molecule type" value="Genomic_DNA"/>
</dbReference>
<feature type="domain" description="Glycosyl hydrolase family 95 catalytic" evidence="2">
    <location>
        <begin position="170"/>
        <end position="427"/>
    </location>
</feature>
<dbReference type="InterPro" id="IPR049053">
    <property type="entry name" value="AFCA-like_C"/>
</dbReference>
<organism evidence="3 4">
    <name type="scientific">Cytospora paraplurivora</name>
    <dbReference type="NCBI Taxonomy" id="2898453"/>
    <lineage>
        <taxon>Eukaryota</taxon>
        <taxon>Fungi</taxon>
        <taxon>Dikarya</taxon>
        <taxon>Ascomycota</taxon>
        <taxon>Pezizomycotina</taxon>
        <taxon>Sordariomycetes</taxon>
        <taxon>Sordariomycetidae</taxon>
        <taxon>Diaporthales</taxon>
        <taxon>Cytosporaceae</taxon>
        <taxon>Cytospora</taxon>
    </lineage>
</organism>
<dbReference type="PANTHER" id="PTHR31084">
    <property type="entry name" value="ALPHA-L-FUCOSIDASE 2"/>
    <property type="match status" value="1"/>
</dbReference>
<dbReference type="AlphaFoldDB" id="A0AAN9UFL4"/>
<dbReference type="SUPFAM" id="SSF48208">
    <property type="entry name" value="Six-hairpin glycosidases"/>
    <property type="match status" value="1"/>
</dbReference>
<dbReference type="Gene3D" id="1.50.10.10">
    <property type="match status" value="1"/>
</dbReference>
<dbReference type="GO" id="GO:0004560">
    <property type="term" value="F:alpha-L-fucosidase activity"/>
    <property type="evidence" value="ECO:0007669"/>
    <property type="project" value="TreeGrafter"/>
</dbReference>
<dbReference type="Gene3D" id="2.70.98.50">
    <property type="entry name" value="putative glycoside hydrolase family protein from bacillus halodurans"/>
    <property type="match status" value="1"/>
</dbReference>
<dbReference type="Pfam" id="PF21307">
    <property type="entry name" value="Glyco_hydro_95_C"/>
    <property type="match status" value="1"/>
</dbReference>
<dbReference type="GO" id="GO:0005975">
    <property type="term" value="P:carbohydrate metabolic process"/>
    <property type="evidence" value="ECO:0007669"/>
    <property type="project" value="InterPro"/>
</dbReference>
<accession>A0AAN9UFL4</accession>
<keyword evidence="4" id="KW-1185">Reference proteome</keyword>
<sequence>MSDKIIPAVTVSLANRLVNDTLINVTCGTGYTRLTGITQASIGLKFDSIARVSGNYSSTCSDTGSLIILPAPGQKVATIVWSAESDYDQTKGNAASDFSYKGEDPGPIVEELTTSAASKSYEALLTGHVEDYIALMGSFTLDLPDTANSSGIETVSGHVEMKLTDLPPDPASAAWMMLHVFDHYDYTRNITWLADTGYPLLKSVASFWISQLQEDLFTNDGTLVVNPCNSPEQGPTTFGCTHYQQLIHQVLEAVRATAPLVSEQDTDFVNSVDIKLSGLDTGLHIDPDSTYGTGVLKEWKVPDSYLYNVYPQHRHLSHLVGWFPGYSICSFAEGYTNSTIQEAVRASLLARGDGTDADGNGGNYGWPKVWRGACWARLNDSARAYEELQLSVINNIAPNLLSMYSGKNPPFQIDMNFGWVGNVLSMLVVDLPLASGSVEGGRRTVVLGPAIPSAWGSGRVKGLRVRGGLVVDFDWDQEGRVVSKRVVSGDATGSRFVDVQGIEL</sequence>
<dbReference type="PANTHER" id="PTHR31084:SF3">
    <property type="entry name" value="ALPHA-FUCOSIDASE A"/>
    <property type="match status" value="1"/>
</dbReference>
<dbReference type="Proteomes" id="UP001320245">
    <property type="component" value="Unassembled WGS sequence"/>
</dbReference>
<proteinExistence type="predicted"/>
<evidence type="ECO:0000313" key="4">
    <source>
        <dbReference type="Proteomes" id="UP001320245"/>
    </source>
</evidence>
<protein>
    <submittedName>
        <fullName evidence="3">Uncharacterized protein</fullName>
    </submittedName>
</protein>
<comment type="caution">
    <text evidence="3">The sequence shown here is derived from an EMBL/GenBank/DDBJ whole genome shotgun (WGS) entry which is preliminary data.</text>
</comment>
<dbReference type="InterPro" id="IPR054363">
    <property type="entry name" value="GH95_cat"/>
</dbReference>
<evidence type="ECO:0000313" key="3">
    <source>
        <dbReference type="EMBL" id="KAK7745857.1"/>
    </source>
</evidence>
<dbReference type="Pfam" id="PF22124">
    <property type="entry name" value="Glyco_hydro_95_cat"/>
    <property type="match status" value="1"/>
</dbReference>
<name>A0AAN9UFL4_9PEZI</name>
<dbReference type="InterPro" id="IPR012341">
    <property type="entry name" value="6hp_glycosidase-like_sf"/>
</dbReference>
<gene>
    <name evidence="3" type="ORF">SLS53_002575</name>
</gene>
<feature type="domain" description="Alpha fucosidase A-like C-terminal" evidence="1">
    <location>
        <begin position="445"/>
        <end position="488"/>
    </location>
</feature>
<dbReference type="InterPro" id="IPR008928">
    <property type="entry name" value="6-hairpin_glycosidase_sf"/>
</dbReference>
<reference evidence="3 4" key="1">
    <citation type="journal article" date="2023" name="PLoS ONE">
        <title>Cytospora paraplurivora sp. nov. isolated from orchards with fruit tree decline syndrome in Ontario, Canada.</title>
        <authorList>
            <person name="Ilyukhin E."/>
            <person name="Nguyen H.D.T."/>
            <person name="Castle A.J."/>
            <person name="Ellouze W."/>
        </authorList>
    </citation>
    <scope>NUCLEOTIDE SEQUENCE [LARGE SCALE GENOMIC DNA]</scope>
    <source>
        <strain evidence="3 4">FDS-564</strain>
    </source>
</reference>